<proteinExistence type="predicted"/>
<evidence type="ECO:0000313" key="2">
    <source>
        <dbReference type="EMBL" id="GIK02110.1"/>
    </source>
</evidence>
<sequence>MSFHLSAEDIRIQDNHVLVARLRDASGELRDASIDLNNYLGNDNGHFQWEGVNFSECAENVHFAIEGGGEVPVLRARLANVDGEYQDADVNLSERIENIDGRFVFQ</sequence>
<dbReference type="SMART" id="SM01111">
    <property type="entry name" value="CVNH"/>
    <property type="match status" value="1"/>
</dbReference>
<comment type="caution">
    <text evidence="2">The sequence shown here is derived from an EMBL/GenBank/DDBJ whole genome shotgun (WGS) entry which is preliminary data.</text>
</comment>
<dbReference type="EMBL" id="BOPL01000004">
    <property type="protein sequence ID" value="GIK02110.1"/>
    <property type="molecule type" value="Genomic_DNA"/>
</dbReference>
<evidence type="ECO:0000313" key="3">
    <source>
        <dbReference type="Proteomes" id="UP000710440"/>
    </source>
</evidence>
<evidence type="ECO:0000259" key="1">
    <source>
        <dbReference type="SMART" id="SM01111"/>
    </source>
</evidence>
<accession>A0A9P3F524</accession>
<protein>
    <recommendedName>
        <fullName evidence="1">Cyanovirin-N domain-containing protein</fullName>
    </recommendedName>
</protein>
<keyword evidence="3" id="KW-1185">Reference proteome</keyword>
<dbReference type="GeneID" id="66934135"/>
<dbReference type="Proteomes" id="UP000710440">
    <property type="component" value="Unassembled WGS sequence"/>
</dbReference>
<reference evidence="2 3" key="1">
    <citation type="submission" date="2021-02" db="EMBL/GenBank/DDBJ databases">
        <title>Pan-genome distribution and transcriptional activeness of fungal secondary metabolism genes in Aspergillus section Fumigati.</title>
        <authorList>
            <person name="Takahashi H."/>
            <person name="Umemura M."/>
            <person name="Ninomiya A."/>
            <person name="Kusuya Y."/>
            <person name="Urayama S."/>
            <person name="Shimizu M."/>
            <person name="Watanabe A."/>
            <person name="Kamei K."/>
            <person name="Yaguchi T."/>
            <person name="Hagiwara D."/>
        </authorList>
    </citation>
    <scope>NUCLEOTIDE SEQUENCE [LARGE SCALE GENOMIC DNA]</scope>
    <source>
        <strain evidence="2 3">IFM 47045</strain>
    </source>
</reference>
<dbReference type="InterPro" id="IPR011058">
    <property type="entry name" value="Cyanovirin-N"/>
</dbReference>
<dbReference type="OrthoDB" id="2441380at2759"/>
<dbReference type="SUPFAM" id="SSF51322">
    <property type="entry name" value="Cyanovirin-N"/>
    <property type="match status" value="1"/>
</dbReference>
<gene>
    <name evidence="2" type="ORF">Aspvir_006153</name>
</gene>
<dbReference type="RefSeq" id="XP_043125296.1">
    <property type="nucleotide sequence ID" value="XM_043269361.1"/>
</dbReference>
<name>A0A9P3F524_ASPVI</name>
<dbReference type="InterPro" id="IPR036673">
    <property type="entry name" value="Cyanovirin-N_sf"/>
</dbReference>
<dbReference type="PANTHER" id="PTHR42076:SF1">
    <property type="entry name" value="CYANOVIRIN-N DOMAIN-CONTAINING PROTEIN"/>
    <property type="match status" value="1"/>
</dbReference>
<dbReference type="AlphaFoldDB" id="A0A9P3F524"/>
<dbReference type="PANTHER" id="PTHR42076">
    <property type="entry name" value="CYANOVIRIN-N HOMOLOG"/>
    <property type="match status" value="1"/>
</dbReference>
<dbReference type="Gene3D" id="2.30.60.10">
    <property type="entry name" value="Cyanovirin-N"/>
    <property type="match status" value="1"/>
</dbReference>
<dbReference type="Pfam" id="PF08881">
    <property type="entry name" value="CVNH"/>
    <property type="match status" value="1"/>
</dbReference>
<feature type="domain" description="Cyanovirin-N" evidence="1">
    <location>
        <begin position="2"/>
        <end position="105"/>
    </location>
</feature>
<organism evidence="2 3">
    <name type="scientific">Aspergillus viridinutans</name>
    <dbReference type="NCBI Taxonomy" id="75553"/>
    <lineage>
        <taxon>Eukaryota</taxon>
        <taxon>Fungi</taxon>
        <taxon>Dikarya</taxon>
        <taxon>Ascomycota</taxon>
        <taxon>Pezizomycotina</taxon>
        <taxon>Eurotiomycetes</taxon>
        <taxon>Eurotiomycetidae</taxon>
        <taxon>Eurotiales</taxon>
        <taxon>Aspergillaceae</taxon>
        <taxon>Aspergillus</taxon>
        <taxon>Aspergillus subgen. Fumigati</taxon>
    </lineage>
</organism>